<dbReference type="Pfam" id="PF09605">
    <property type="entry name" value="Trep_Strep"/>
    <property type="match status" value="1"/>
</dbReference>
<comment type="caution">
    <text evidence="2">The sequence shown here is derived from an EMBL/GenBank/DDBJ whole genome shotgun (WGS) entry which is preliminary data.</text>
</comment>
<accession>A0A3S0AW67</accession>
<protein>
    <submittedName>
        <fullName evidence="2">ABC transporter permease</fullName>
    </submittedName>
</protein>
<feature type="transmembrane region" description="Helical" evidence="1">
    <location>
        <begin position="141"/>
        <end position="161"/>
    </location>
</feature>
<sequence>MKLPILYAKMNMVLIKNNYHLERTRLIMKHLTTKDLMTAGIFSALYFLAIGLVTFICMFTLPVLGNFLLPAVAALTTGSIYFLLLKQVPKFGAITIFSLVMGTFLLLSGHFPLAIIANLGFSGLADWFTYRTTFQTKHKSLLGYILFSYGLTGPLLPLWFMKQQYIDNLTSRGKTATYISGMFQYVTPTFFILLMFFILIGAILGGIYGQKLVAKHFGQTSSKQISDLYD</sequence>
<dbReference type="NCBIfam" id="TIGR02185">
    <property type="entry name" value="Trep_Strep"/>
    <property type="match status" value="1"/>
</dbReference>
<keyword evidence="3" id="KW-1185">Reference proteome</keyword>
<name>A0A3S0AW67_9ENTE</name>
<reference evidence="2 3" key="1">
    <citation type="submission" date="2018-03" db="EMBL/GenBank/DDBJ databases">
        <authorList>
            <person name="Gulvik C.A."/>
        </authorList>
    </citation>
    <scope>NUCLEOTIDE SEQUENCE [LARGE SCALE GENOMIC DNA]</scope>
    <source>
        <strain evidence="2 3">JCM 31581</strain>
    </source>
</reference>
<dbReference type="AlphaFoldDB" id="A0A3S0AW67"/>
<proteinExistence type="predicted"/>
<keyword evidence="1" id="KW-0812">Transmembrane</keyword>
<feature type="transmembrane region" description="Helical" evidence="1">
    <location>
        <begin position="96"/>
        <end position="121"/>
    </location>
</feature>
<feature type="transmembrane region" description="Helical" evidence="1">
    <location>
        <begin position="36"/>
        <end position="61"/>
    </location>
</feature>
<keyword evidence="1" id="KW-1133">Transmembrane helix</keyword>
<keyword evidence="1" id="KW-0472">Membrane</keyword>
<evidence type="ECO:0000313" key="2">
    <source>
        <dbReference type="EMBL" id="RST88515.1"/>
    </source>
</evidence>
<feature type="transmembrane region" description="Helical" evidence="1">
    <location>
        <begin position="182"/>
        <end position="208"/>
    </location>
</feature>
<dbReference type="InterPro" id="IPR011733">
    <property type="entry name" value="CHP02185_IM"/>
</dbReference>
<feature type="transmembrane region" description="Helical" evidence="1">
    <location>
        <begin position="67"/>
        <end position="84"/>
    </location>
</feature>
<evidence type="ECO:0000256" key="1">
    <source>
        <dbReference type="SAM" id="Phobius"/>
    </source>
</evidence>
<dbReference type="EMBL" id="PXZH01000008">
    <property type="protein sequence ID" value="RST88515.1"/>
    <property type="molecule type" value="Genomic_DNA"/>
</dbReference>
<organism evidence="2 3">
    <name type="scientific">Vagococcus humatus</name>
    <dbReference type="NCBI Taxonomy" id="1889241"/>
    <lineage>
        <taxon>Bacteria</taxon>
        <taxon>Bacillati</taxon>
        <taxon>Bacillota</taxon>
        <taxon>Bacilli</taxon>
        <taxon>Lactobacillales</taxon>
        <taxon>Enterococcaceae</taxon>
        <taxon>Vagococcus</taxon>
    </lineage>
</organism>
<dbReference type="OrthoDB" id="9781459at2"/>
<evidence type="ECO:0000313" key="3">
    <source>
        <dbReference type="Proteomes" id="UP000277864"/>
    </source>
</evidence>
<dbReference type="Proteomes" id="UP000277864">
    <property type="component" value="Unassembled WGS sequence"/>
</dbReference>
<gene>
    <name evidence="2" type="ORF">C7P63_09890</name>
</gene>